<evidence type="ECO:0000313" key="2">
    <source>
        <dbReference type="EMBL" id="QQM45208.1"/>
    </source>
</evidence>
<protein>
    <submittedName>
        <fullName evidence="2">Uncharacterized protein</fullName>
    </submittedName>
</protein>
<feature type="region of interest" description="Disordered" evidence="1">
    <location>
        <begin position="40"/>
        <end position="61"/>
    </location>
</feature>
<dbReference type="RefSeq" id="WP_200400017.1">
    <property type="nucleotide sequence ID" value="NZ_CP066831.1"/>
</dbReference>
<dbReference type="KEGG" id="slf:JEQ17_41255"/>
<dbReference type="EMBL" id="CP066831">
    <property type="protein sequence ID" value="QQM45208.1"/>
    <property type="molecule type" value="Genomic_DNA"/>
</dbReference>
<name>A0A7T7RFY2_9ACTN</name>
<proteinExistence type="predicted"/>
<organism evidence="2 3">
    <name type="scientific">Streptomyces liliifuscus</name>
    <dbReference type="NCBI Taxonomy" id="2797636"/>
    <lineage>
        <taxon>Bacteria</taxon>
        <taxon>Bacillati</taxon>
        <taxon>Actinomycetota</taxon>
        <taxon>Actinomycetes</taxon>
        <taxon>Kitasatosporales</taxon>
        <taxon>Streptomycetaceae</taxon>
        <taxon>Streptomyces</taxon>
    </lineage>
</organism>
<gene>
    <name evidence="2" type="ORF">JEQ17_41255</name>
</gene>
<accession>A0A7T7RFY2</accession>
<dbReference type="AlphaFoldDB" id="A0A7T7RFY2"/>
<sequence length="61" mass="6776">MNQQISLETAADVWRQKCGDLYTANLVLEARIGELEAELEQLRPPPSPHPPAPGPDVDQRL</sequence>
<keyword evidence="3" id="KW-1185">Reference proteome</keyword>
<evidence type="ECO:0000256" key="1">
    <source>
        <dbReference type="SAM" id="MobiDB-lite"/>
    </source>
</evidence>
<feature type="compositionally biased region" description="Pro residues" evidence="1">
    <location>
        <begin position="43"/>
        <end position="54"/>
    </location>
</feature>
<evidence type="ECO:0000313" key="3">
    <source>
        <dbReference type="Proteomes" id="UP000595636"/>
    </source>
</evidence>
<reference evidence="2 3" key="1">
    <citation type="submission" date="2020-12" db="EMBL/GenBank/DDBJ databases">
        <title>A novel species.</title>
        <authorList>
            <person name="Li K."/>
        </authorList>
    </citation>
    <scope>NUCLEOTIDE SEQUENCE [LARGE SCALE GENOMIC DNA]</scope>
    <source>
        <strain evidence="2 3">ZYC-3</strain>
    </source>
</reference>
<dbReference type="Proteomes" id="UP000595636">
    <property type="component" value="Chromosome"/>
</dbReference>